<feature type="signal peptide" evidence="2">
    <location>
        <begin position="1"/>
        <end position="15"/>
    </location>
</feature>
<keyword evidence="4" id="KW-1185">Reference proteome</keyword>
<feature type="region of interest" description="Disordered" evidence="1">
    <location>
        <begin position="169"/>
        <end position="211"/>
    </location>
</feature>
<feature type="compositionally biased region" description="Pro residues" evidence="1">
    <location>
        <begin position="262"/>
        <end position="297"/>
    </location>
</feature>
<keyword evidence="2" id="KW-0732">Signal</keyword>
<gene>
    <name evidence="3" type="ORF">GI584_00180</name>
</gene>
<dbReference type="AlphaFoldDB" id="A0A5Q2TDC5"/>
<sequence>MFLLVFIALPINVFAAGITSSQYNSADDIYYVYLDLSGVDTFTITQDSTGASWDYETVPGTDYTTLTCNGSFTYTFYDSSGTLLATDSVTASGIQDENSACEDEPDDSTGENDSGDNSYCGCIFRTPGWKEYLDKIDDVIGAIPPAPNWGNVADTFRDSIVPSLIGGIENMLGSPPGQMSAPGYPDDLDDGNLQEPTGQEDPGLEGFDDSDIKDQATDVDFREDESGGFDIDNPIDAMPEQEVFEPEEPDNPRPGEPEEPENPTPTPEEPANPIPGEPEEPNNPTPTPSEPENPAPTPEEGSNPAPIPEEEESEAPTPGETEGNFPIPGDSEGGYLMPGGNNDGYPMP</sequence>
<evidence type="ECO:0000256" key="1">
    <source>
        <dbReference type="SAM" id="MobiDB-lite"/>
    </source>
</evidence>
<organism evidence="3 4">
    <name type="scientific">Gracilibacillus salitolerans</name>
    <dbReference type="NCBI Taxonomy" id="2663022"/>
    <lineage>
        <taxon>Bacteria</taxon>
        <taxon>Bacillati</taxon>
        <taxon>Bacillota</taxon>
        <taxon>Bacilli</taxon>
        <taxon>Bacillales</taxon>
        <taxon>Bacillaceae</taxon>
        <taxon>Gracilibacillus</taxon>
    </lineage>
</organism>
<feature type="compositionally biased region" description="Acidic residues" evidence="1">
    <location>
        <begin position="99"/>
        <end position="114"/>
    </location>
</feature>
<evidence type="ECO:0000313" key="4">
    <source>
        <dbReference type="Proteomes" id="UP000339690"/>
    </source>
</evidence>
<evidence type="ECO:0000313" key="3">
    <source>
        <dbReference type="EMBL" id="QGH32596.1"/>
    </source>
</evidence>
<reference evidence="3 4" key="1">
    <citation type="submission" date="2019-11" db="EMBL/GenBank/DDBJ databases">
        <title>Gracilibacillus salitolerans sp. nov., a moderate halophile isolated from a saline soil in northwest China.</title>
        <authorList>
            <person name="Gan L."/>
        </authorList>
    </citation>
    <scope>NUCLEOTIDE SEQUENCE [LARGE SCALE GENOMIC DNA]</scope>
    <source>
        <strain evidence="3 4">SCU50</strain>
    </source>
</reference>
<dbReference type="Proteomes" id="UP000339690">
    <property type="component" value="Chromosome"/>
</dbReference>
<dbReference type="EMBL" id="CP045915">
    <property type="protein sequence ID" value="QGH32596.1"/>
    <property type="molecule type" value="Genomic_DNA"/>
</dbReference>
<feature type="region of interest" description="Disordered" evidence="1">
    <location>
        <begin position="241"/>
        <end position="348"/>
    </location>
</feature>
<name>A0A5Q2TDC5_9BACI</name>
<accession>A0A5Q2TDC5</accession>
<feature type="region of interest" description="Disordered" evidence="1">
    <location>
        <begin position="95"/>
        <end position="116"/>
    </location>
</feature>
<protein>
    <submittedName>
        <fullName evidence="3">Uncharacterized protein</fullName>
    </submittedName>
</protein>
<dbReference type="KEGG" id="grc:GI584_00180"/>
<evidence type="ECO:0000256" key="2">
    <source>
        <dbReference type="SAM" id="SignalP"/>
    </source>
</evidence>
<proteinExistence type="predicted"/>
<feature type="chain" id="PRO_5024392001" evidence="2">
    <location>
        <begin position="16"/>
        <end position="348"/>
    </location>
</feature>